<dbReference type="FunFam" id="2.30.30.40:FF:000277">
    <property type="entry name" value="Actin-binding protein"/>
    <property type="match status" value="1"/>
</dbReference>
<feature type="compositionally biased region" description="Acidic residues" evidence="9">
    <location>
        <begin position="464"/>
        <end position="480"/>
    </location>
</feature>
<evidence type="ECO:0000256" key="6">
    <source>
        <dbReference type="ARBA" id="ARBA00023212"/>
    </source>
</evidence>
<dbReference type="AlphaFoldDB" id="J7RB06"/>
<sequence>MALEPIDCTSHSGEIEEAYLKVVRGTDPDTTWLIISPNSKKEYVPEYTGTSFSEFLQTFEDVKVQYGLARVSPPGSDVEKLILVGWCPDSAPMKSRASFASNFGTVSNGVLQGYHVQVTARDEDDLDEDELLQKISNAAGARYSIQQGGSEKKPAFKKTVSPPAAKPTTTERAIPLKKTPVVAPKPQSKTPAPAPAPAPASTAKETEDWDEPELKERNLDEQPLARNQSSYKPIGKIDLQQVIREENAREDPRLVSSTSKNGNGPEMGATAGSKVDPDADIKALKEQSKMARDREINTFLAKKDSATPASTPSVVKSPAPTVRDASTSPVDDERAEDVSELKSRFEKLGKMEQPTQQKPESPIHKTSEPQIIQPQVGSLPPRADSTKRSTPMGPPAGRGIALPGMTKESQMDDEENEGESDGWDEEEPTPALPSRNVAKPEPEEPEKQEKESTPTLPPRNVTPPEEEEEKQEEQEGDEEQQQQQQQEEPPQSQTRRAVPPPPPRRAEPEPEPEEQAAPWALAEYDYDAGEENELTFVEKDKIINIEFVDDDWWLGELERNGEKGLFPSNYVSLQN</sequence>
<dbReference type="GO" id="GO:0051015">
    <property type="term" value="F:actin filament binding"/>
    <property type="evidence" value="ECO:0007669"/>
    <property type="project" value="EnsemblFungi"/>
</dbReference>
<evidence type="ECO:0000256" key="2">
    <source>
        <dbReference type="ARBA" id="ARBA00022443"/>
    </source>
</evidence>
<evidence type="ECO:0000313" key="13">
    <source>
        <dbReference type="Proteomes" id="UP000006310"/>
    </source>
</evidence>
<evidence type="ECO:0000259" key="10">
    <source>
        <dbReference type="PROSITE" id="PS50002"/>
    </source>
</evidence>
<dbReference type="PRINTS" id="PR00452">
    <property type="entry name" value="SH3DOMAIN"/>
</dbReference>
<evidence type="ECO:0000256" key="5">
    <source>
        <dbReference type="ARBA" id="ARBA00023203"/>
    </source>
</evidence>
<dbReference type="OrthoDB" id="5971719at2759"/>
<evidence type="ECO:0000256" key="3">
    <source>
        <dbReference type="ARBA" id="ARBA00022490"/>
    </source>
</evidence>
<dbReference type="CDD" id="cd11961">
    <property type="entry name" value="SH3_Abp1_fungi_C2"/>
    <property type="match status" value="1"/>
</dbReference>
<evidence type="ECO:0000256" key="1">
    <source>
        <dbReference type="ARBA" id="ARBA00004245"/>
    </source>
</evidence>
<dbReference type="FunFam" id="3.40.20.10:FF:000052">
    <property type="entry name" value="Actin-binding protein"/>
    <property type="match status" value="1"/>
</dbReference>
<gene>
    <name evidence="12" type="primary">KNAG0I02700</name>
    <name evidence="12" type="ordered locus">KNAG_0I02700</name>
</gene>
<dbReference type="GO" id="GO:0044379">
    <property type="term" value="P:protein localization to actin cortical patch"/>
    <property type="evidence" value="ECO:0007669"/>
    <property type="project" value="EnsemblFungi"/>
</dbReference>
<evidence type="ECO:0000256" key="7">
    <source>
        <dbReference type="ARBA" id="ARBA00072614"/>
    </source>
</evidence>
<evidence type="ECO:0000313" key="12">
    <source>
        <dbReference type="EMBL" id="CCK72055.1"/>
    </source>
</evidence>
<keyword evidence="4" id="KW-0677">Repeat</keyword>
<feature type="compositionally biased region" description="Basic and acidic residues" evidence="9">
    <location>
        <begin position="438"/>
        <end position="452"/>
    </location>
</feature>
<dbReference type="HOGENOM" id="CLU_459326_0_0_1"/>
<dbReference type="Gene3D" id="2.30.30.40">
    <property type="entry name" value="SH3 Domains"/>
    <property type="match status" value="1"/>
</dbReference>
<dbReference type="InterPro" id="IPR035718">
    <property type="entry name" value="Abp1_fungi_SH3_C2"/>
</dbReference>
<dbReference type="PRINTS" id="PR00499">
    <property type="entry name" value="P67PHOX"/>
</dbReference>
<dbReference type="OMA" id="FKEPRGA"/>
<feature type="compositionally biased region" description="Low complexity" evidence="9">
    <location>
        <begin position="481"/>
        <end position="497"/>
    </location>
</feature>
<dbReference type="PROSITE" id="PS51263">
    <property type="entry name" value="ADF_H"/>
    <property type="match status" value="1"/>
</dbReference>
<dbReference type="Pfam" id="PF00018">
    <property type="entry name" value="SH3_1"/>
    <property type="match status" value="1"/>
</dbReference>
<feature type="region of interest" description="Disordered" evidence="9">
    <location>
        <begin position="143"/>
        <end position="278"/>
    </location>
</feature>
<feature type="compositionally biased region" description="Basic and acidic residues" evidence="9">
    <location>
        <begin position="243"/>
        <end position="253"/>
    </location>
</feature>
<dbReference type="GO" id="GO:0030427">
    <property type="term" value="C:site of polarized growth"/>
    <property type="evidence" value="ECO:0007669"/>
    <property type="project" value="TreeGrafter"/>
</dbReference>
<dbReference type="RefSeq" id="XP_022466300.1">
    <property type="nucleotide sequence ID" value="XM_022609956.1"/>
</dbReference>
<feature type="domain" description="ADF-H" evidence="11">
    <location>
        <begin position="7"/>
        <end position="136"/>
    </location>
</feature>
<evidence type="ECO:0000256" key="8">
    <source>
        <dbReference type="PROSITE-ProRule" id="PRU00192"/>
    </source>
</evidence>
<dbReference type="KEGG" id="kng:KNAG_0I02700"/>
<keyword evidence="5" id="KW-0009">Actin-binding</keyword>
<dbReference type="GO" id="GO:0000147">
    <property type="term" value="P:actin cortical patch assembly"/>
    <property type="evidence" value="ECO:0007669"/>
    <property type="project" value="EnsemblFungi"/>
</dbReference>
<keyword evidence="3" id="KW-0963">Cytoplasm</keyword>
<keyword evidence="13" id="KW-1185">Reference proteome</keyword>
<dbReference type="InterPro" id="IPR002108">
    <property type="entry name" value="ADF-H"/>
</dbReference>
<dbReference type="GO" id="GO:0051016">
    <property type="term" value="P:barbed-end actin filament capping"/>
    <property type="evidence" value="ECO:0007669"/>
    <property type="project" value="EnsemblFungi"/>
</dbReference>
<keyword evidence="2 8" id="KW-0728">SH3 domain</keyword>
<dbReference type="eggNOG" id="KOG3655">
    <property type="taxonomic scope" value="Eukaryota"/>
</dbReference>
<feature type="region of interest" description="Disordered" evidence="9">
    <location>
        <begin position="299"/>
        <end position="526"/>
    </location>
</feature>
<dbReference type="GeneID" id="34527798"/>
<reference evidence="12 13" key="1">
    <citation type="journal article" date="2011" name="Proc. Natl. Acad. Sci. U.S.A.">
        <title>Evolutionary erosion of yeast sex chromosomes by mating-type switching accidents.</title>
        <authorList>
            <person name="Gordon J.L."/>
            <person name="Armisen D."/>
            <person name="Proux-Wera E."/>
            <person name="Oheigeartaigh S.S."/>
            <person name="Byrne K.P."/>
            <person name="Wolfe K.H."/>
        </authorList>
    </citation>
    <scope>NUCLEOTIDE SEQUENCE [LARGE SCALE GENOMIC DNA]</scope>
    <source>
        <strain evidence="13">ATCC MYA-139 / BCRC 22969 / CBS 8797 / CCRC 22969 / KCTC 17520 / NBRC 10181 / NCYC 3082</strain>
    </source>
</reference>
<feature type="compositionally biased region" description="Basic and acidic residues" evidence="9">
    <location>
        <begin position="336"/>
        <end position="350"/>
    </location>
</feature>
<feature type="compositionally biased region" description="Acidic residues" evidence="9">
    <location>
        <begin position="411"/>
        <end position="428"/>
    </location>
</feature>
<dbReference type="SMART" id="SM00102">
    <property type="entry name" value="ADF"/>
    <property type="match status" value="1"/>
</dbReference>
<dbReference type="GO" id="GO:0030479">
    <property type="term" value="C:actin cortical patch"/>
    <property type="evidence" value="ECO:0007669"/>
    <property type="project" value="EnsemblFungi"/>
</dbReference>
<dbReference type="STRING" id="1071383.J7RB06"/>
<evidence type="ECO:0000256" key="4">
    <source>
        <dbReference type="ARBA" id="ARBA00022737"/>
    </source>
</evidence>
<dbReference type="InterPro" id="IPR001452">
    <property type="entry name" value="SH3_domain"/>
</dbReference>
<dbReference type="GO" id="GO:0005884">
    <property type="term" value="C:actin filament"/>
    <property type="evidence" value="ECO:0007669"/>
    <property type="project" value="TreeGrafter"/>
</dbReference>
<dbReference type="SUPFAM" id="SSF50044">
    <property type="entry name" value="SH3-domain"/>
    <property type="match status" value="1"/>
</dbReference>
<proteinExistence type="predicted"/>
<dbReference type="Pfam" id="PF00241">
    <property type="entry name" value="Cofilin_ADF"/>
    <property type="match status" value="1"/>
</dbReference>
<dbReference type="SUPFAM" id="SSF55753">
    <property type="entry name" value="Actin depolymerizing proteins"/>
    <property type="match status" value="1"/>
</dbReference>
<feature type="domain" description="SH3" evidence="10">
    <location>
        <begin position="515"/>
        <end position="575"/>
    </location>
</feature>
<dbReference type="SMART" id="SM00326">
    <property type="entry name" value="SH3"/>
    <property type="match status" value="1"/>
</dbReference>
<evidence type="ECO:0000256" key="9">
    <source>
        <dbReference type="SAM" id="MobiDB-lite"/>
    </source>
</evidence>
<protein>
    <recommendedName>
        <fullName evidence="7">Actin-binding protein</fullName>
    </recommendedName>
</protein>
<dbReference type="PANTHER" id="PTHR10829:SF25">
    <property type="entry name" value="DREBRIN-LIKE PROTEIN"/>
    <property type="match status" value="1"/>
</dbReference>
<dbReference type="InterPro" id="IPR029006">
    <property type="entry name" value="ADF-H/Gelsolin-like_dom_sf"/>
</dbReference>
<comment type="subcellular location">
    <subcellularLocation>
        <location evidence="1">Cytoplasm</location>
        <location evidence="1">Cytoskeleton</location>
    </subcellularLocation>
</comment>
<name>J7RB06_HUIN7</name>
<evidence type="ECO:0000259" key="11">
    <source>
        <dbReference type="PROSITE" id="PS51263"/>
    </source>
</evidence>
<dbReference type="Proteomes" id="UP000006310">
    <property type="component" value="Chromosome 9"/>
</dbReference>
<dbReference type="InterPro" id="IPR036028">
    <property type="entry name" value="SH3-like_dom_sf"/>
</dbReference>
<dbReference type="PROSITE" id="PS50002">
    <property type="entry name" value="SH3"/>
    <property type="match status" value="1"/>
</dbReference>
<dbReference type="Gene3D" id="3.40.20.10">
    <property type="entry name" value="Severin"/>
    <property type="match status" value="1"/>
</dbReference>
<reference evidence="13" key="2">
    <citation type="submission" date="2012-08" db="EMBL/GenBank/DDBJ databases">
        <title>Genome sequence of Kazachstania naganishii.</title>
        <authorList>
            <person name="Gordon J.L."/>
            <person name="Armisen D."/>
            <person name="Proux-Wera E."/>
            <person name="OhEigeartaigh S.S."/>
            <person name="Byrne K.P."/>
            <person name="Wolfe K.H."/>
        </authorList>
    </citation>
    <scope>NUCLEOTIDE SEQUENCE [LARGE SCALE GENOMIC DNA]</scope>
    <source>
        <strain evidence="13">ATCC MYA-139 / BCRC 22969 / CBS 8797 / CCRC 22969 / KCTC 17520 / NBRC 10181 / NCYC 3082</strain>
    </source>
</reference>
<dbReference type="PANTHER" id="PTHR10829">
    <property type="entry name" value="CORTACTIN AND DREBRIN"/>
    <property type="match status" value="1"/>
</dbReference>
<accession>J7RB06</accession>
<organism evidence="12 13">
    <name type="scientific">Huiozyma naganishii (strain ATCC MYA-139 / BCRC 22969 / CBS 8797 / KCTC 17520 / NBRC 10181 / NCYC 3082 / Yp74L-3)</name>
    <name type="common">Yeast</name>
    <name type="synonym">Kazachstania naganishii</name>
    <dbReference type="NCBI Taxonomy" id="1071383"/>
    <lineage>
        <taxon>Eukaryota</taxon>
        <taxon>Fungi</taxon>
        <taxon>Dikarya</taxon>
        <taxon>Ascomycota</taxon>
        <taxon>Saccharomycotina</taxon>
        <taxon>Saccharomycetes</taxon>
        <taxon>Saccharomycetales</taxon>
        <taxon>Saccharomycetaceae</taxon>
        <taxon>Huiozyma</taxon>
    </lineage>
</organism>
<keyword evidence="6" id="KW-0206">Cytoskeleton</keyword>
<dbReference type="EMBL" id="HE978322">
    <property type="protein sequence ID" value="CCK72055.1"/>
    <property type="molecule type" value="Genomic_DNA"/>
</dbReference>
<dbReference type="GO" id="GO:2000601">
    <property type="term" value="P:positive regulation of Arp2/3 complex-mediated actin nucleation"/>
    <property type="evidence" value="ECO:0007669"/>
    <property type="project" value="EnsemblFungi"/>
</dbReference>